<evidence type="ECO:0000256" key="7">
    <source>
        <dbReference type="RuleBase" id="RU363032"/>
    </source>
</evidence>
<dbReference type="PANTHER" id="PTHR43744:SF12">
    <property type="entry name" value="ABC TRANSPORTER PERMEASE PROTEIN MG189-RELATED"/>
    <property type="match status" value="1"/>
</dbReference>
<evidence type="ECO:0000256" key="1">
    <source>
        <dbReference type="ARBA" id="ARBA00004651"/>
    </source>
</evidence>
<organism evidence="9 10">
    <name type="scientific">Fervidobacterium gondwanense DSM 13020</name>
    <dbReference type="NCBI Taxonomy" id="1121883"/>
    <lineage>
        <taxon>Bacteria</taxon>
        <taxon>Thermotogati</taxon>
        <taxon>Thermotogota</taxon>
        <taxon>Thermotogae</taxon>
        <taxon>Thermotogales</taxon>
        <taxon>Fervidobacteriaceae</taxon>
        <taxon>Fervidobacterium</taxon>
    </lineage>
</organism>
<evidence type="ECO:0000256" key="2">
    <source>
        <dbReference type="ARBA" id="ARBA00022448"/>
    </source>
</evidence>
<keyword evidence="6 7" id="KW-0472">Membrane</keyword>
<dbReference type="Proteomes" id="UP000184207">
    <property type="component" value="Unassembled WGS sequence"/>
</dbReference>
<dbReference type="PROSITE" id="PS50928">
    <property type="entry name" value="ABC_TM1"/>
    <property type="match status" value="1"/>
</dbReference>
<sequence>MRELKKLFIYVLLIIGTVVMIAPFAWMLVTSFKLPSEVNSWPPRWTTKSFLSSRIVKVVPSTGTVSTAKGLSLREALTFVSKKSTGLNLVVNDDPFYRGTLRIPLKNAKYSYGIDKQKLDEFIQKLELPQEFSNEYGTPEEFFESVFLYYKSGANPYFKRSEFTNNLLMTLDSLFDTIDTIMTFGIDRIVDDEERGNFENFLRAKQKDIEELKTKLEKFKAGTELVLSDKEIHEILSIINNYNFVYDGFNEISDNYNNVFRGGLGTYLQNIKFYTEVATYFGQIQSLVVDSDIIAVPMTKKERIELLIKRSEDLKDNKLLQEIVRNVPLNSVVEEFAKRLDDRILKEYELSSSELTSIKTLIGNLINIALENGIDVEKEASVSFENLTKRIEEVVGFNLSYMSTKSKLDAFAEEIDNSENLFKDITLNVQEMQNLRNIYESTIYAWKIKTAPAFVKDILVKEGKNVEIVMEGVHPVYFVDDNIQTVSLTFMFSEVVKNIFQNYVDAWNAAPFGRYYANTIFVAVVTTILEVIISAMAAYAFSWMNFPGKKILFSIFLATMMVPGEVLLVPNFITVTKLGWIDTYYALIVPWVVSVFSIFLMRQHFMSIPTELFDAAKIDGSSHWRFLWQIVVPLSKPVVITSALLKFVGSWNAFLWVLIVTNSPKYRTLTVGLQAFSSEVGTLYNMLMAAATFSILPVVVIFLFTQKYFVRGIARTGLK</sequence>
<proteinExistence type="inferred from homology"/>
<dbReference type="EMBL" id="FRDJ01000002">
    <property type="protein sequence ID" value="SHN53608.1"/>
    <property type="molecule type" value="Genomic_DNA"/>
</dbReference>
<dbReference type="Gene3D" id="1.10.3720.10">
    <property type="entry name" value="MetI-like"/>
    <property type="match status" value="2"/>
</dbReference>
<evidence type="ECO:0000256" key="5">
    <source>
        <dbReference type="ARBA" id="ARBA00022989"/>
    </source>
</evidence>
<dbReference type="GO" id="GO:0005886">
    <property type="term" value="C:plasma membrane"/>
    <property type="evidence" value="ECO:0007669"/>
    <property type="project" value="UniProtKB-SubCell"/>
</dbReference>
<dbReference type="GO" id="GO:0055085">
    <property type="term" value="P:transmembrane transport"/>
    <property type="evidence" value="ECO:0007669"/>
    <property type="project" value="InterPro"/>
</dbReference>
<keyword evidence="2 7" id="KW-0813">Transport</keyword>
<gene>
    <name evidence="9" type="ORF">SAMN02745226_00505</name>
</gene>
<feature type="transmembrane region" description="Helical" evidence="7">
    <location>
        <begin position="7"/>
        <end position="29"/>
    </location>
</feature>
<feature type="transmembrane region" description="Helical" evidence="7">
    <location>
        <begin position="643"/>
        <end position="663"/>
    </location>
</feature>
<evidence type="ECO:0000313" key="10">
    <source>
        <dbReference type="Proteomes" id="UP000184207"/>
    </source>
</evidence>
<name>A0A1M7S578_FERGO</name>
<comment type="similarity">
    <text evidence="7">Belongs to the binding-protein-dependent transport system permease family.</text>
</comment>
<dbReference type="RefSeq" id="WP_072758019.1">
    <property type="nucleotide sequence ID" value="NZ_FRDJ01000002.1"/>
</dbReference>
<reference evidence="10" key="1">
    <citation type="submission" date="2016-12" db="EMBL/GenBank/DDBJ databases">
        <authorList>
            <person name="Varghese N."/>
            <person name="Submissions S."/>
        </authorList>
    </citation>
    <scope>NUCLEOTIDE SEQUENCE [LARGE SCALE GENOMIC DNA]</scope>
    <source>
        <strain evidence="10">DSM 13020</strain>
    </source>
</reference>
<feature type="domain" description="ABC transmembrane type-1" evidence="8">
    <location>
        <begin position="516"/>
        <end position="705"/>
    </location>
</feature>
<feature type="transmembrane region" description="Helical" evidence="7">
    <location>
        <begin position="683"/>
        <end position="705"/>
    </location>
</feature>
<evidence type="ECO:0000256" key="4">
    <source>
        <dbReference type="ARBA" id="ARBA00022692"/>
    </source>
</evidence>
<keyword evidence="5 7" id="KW-1133">Transmembrane helix</keyword>
<dbReference type="STRING" id="1121883.SAMN02745226_00505"/>
<keyword evidence="4 7" id="KW-0812">Transmembrane</keyword>
<feature type="transmembrane region" description="Helical" evidence="7">
    <location>
        <begin position="515"/>
        <end position="539"/>
    </location>
</feature>
<dbReference type="CDD" id="cd06261">
    <property type="entry name" value="TM_PBP2"/>
    <property type="match status" value="1"/>
</dbReference>
<dbReference type="PANTHER" id="PTHR43744">
    <property type="entry name" value="ABC TRANSPORTER PERMEASE PROTEIN MG189-RELATED-RELATED"/>
    <property type="match status" value="1"/>
</dbReference>
<evidence type="ECO:0000256" key="3">
    <source>
        <dbReference type="ARBA" id="ARBA00022475"/>
    </source>
</evidence>
<protein>
    <submittedName>
        <fullName evidence="9">Carbohydrate ABC transporter membrane protein 2, CUT1 family</fullName>
    </submittedName>
</protein>
<dbReference type="InterPro" id="IPR035906">
    <property type="entry name" value="MetI-like_sf"/>
</dbReference>
<keyword evidence="3" id="KW-1003">Cell membrane</keyword>
<evidence type="ECO:0000259" key="8">
    <source>
        <dbReference type="PROSITE" id="PS50928"/>
    </source>
</evidence>
<dbReference type="AlphaFoldDB" id="A0A1M7S578"/>
<accession>A0A1M7S578</accession>
<keyword evidence="10" id="KW-1185">Reference proteome</keyword>
<evidence type="ECO:0000256" key="6">
    <source>
        <dbReference type="ARBA" id="ARBA00023136"/>
    </source>
</evidence>
<feature type="transmembrane region" description="Helical" evidence="7">
    <location>
        <begin position="551"/>
        <end position="572"/>
    </location>
</feature>
<dbReference type="InterPro" id="IPR000515">
    <property type="entry name" value="MetI-like"/>
</dbReference>
<evidence type="ECO:0000313" key="9">
    <source>
        <dbReference type="EMBL" id="SHN53608.1"/>
    </source>
</evidence>
<dbReference type="Pfam" id="PF00528">
    <property type="entry name" value="BPD_transp_1"/>
    <property type="match status" value="1"/>
</dbReference>
<comment type="subcellular location">
    <subcellularLocation>
        <location evidence="1 7">Cell membrane</location>
        <topology evidence="1 7">Multi-pass membrane protein</topology>
    </subcellularLocation>
</comment>
<dbReference type="SUPFAM" id="SSF161098">
    <property type="entry name" value="MetI-like"/>
    <property type="match status" value="2"/>
</dbReference>
<feature type="transmembrane region" description="Helical" evidence="7">
    <location>
        <begin position="584"/>
        <end position="601"/>
    </location>
</feature>